<proteinExistence type="predicted"/>
<protein>
    <submittedName>
        <fullName evidence="1">Uncharacterized protein</fullName>
    </submittedName>
</protein>
<accession>A0A0F9GQ98</accession>
<evidence type="ECO:0000313" key="1">
    <source>
        <dbReference type="EMBL" id="KKM01040.1"/>
    </source>
</evidence>
<dbReference type="EMBL" id="LAZR01017288">
    <property type="protein sequence ID" value="KKM01040.1"/>
    <property type="molecule type" value="Genomic_DNA"/>
</dbReference>
<organism evidence="1">
    <name type="scientific">marine sediment metagenome</name>
    <dbReference type="NCBI Taxonomy" id="412755"/>
    <lineage>
        <taxon>unclassified sequences</taxon>
        <taxon>metagenomes</taxon>
        <taxon>ecological metagenomes</taxon>
    </lineage>
</organism>
<dbReference type="AlphaFoldDB" id="A0A0F9GQ98"/>
<gene>
    <name evidence="1" type="ORF">LCGC14_1798430</name>
</gene>
<name>A0A0F9GQ98_9ZZZZ</name>
<comment type="caution">
    <text evidence="1">The sequence shown here is derived from an EMBL/GenBank/DDBJ whole genome shotgun (WGS) entry which is preliminary data.</text>
</comment>
<reference evidence="1" key="1">
    <citation type="journal article" date="2015" name="Nature">
        <title>Complex archaea that bridge the gap between prokaryotes and eukaryotes.</title>
        <authorList>
            <person name="Spang A."/>
            <person name="Saw J.H."/>
            <person name="Jorgensen S.L."/>
            <person name="Zaremba-Niedzwiedzka K."/>
            <person name="Martijn J."/>
            <person name="Lind A.E."/>
            <person name="van Eijk R."/>
            <person name="Schleper C."/>
            <person name="Guy L."/>
            <person name="Ettema T.J."/>
        </authorList>
    </citation>
    <scope>NUCLEOTIDE SEQUENCE</scope>
</reference>
<sequence>MRIGEKRVFDLVNKWNSYCRKVESLGLNMETQKSEFIESVLKGTLIENISFELSCRSFHKKFVVAYKHLYRAVCPLCSRINRSYSYQDFVKEAELRNARFKFTKSEFKVRINKEFEKPRGCQQKISEILFPFICNKHGEFYISMERIKEYKNWCADCYHESTRLKSGEIEARGSKYNFNLETPLDYINSLKEPSREVLKWSCKFHPSFIFSSNSDDYSLDLRSCDICSGGKITKERIMRYLLSRLFNINFGEKPTLLYKILPFKEVFDILPSDYNSIKSYKHMHFDAFNYININIEGEIHTLSVAVEYWDREHSSSEEYAHRFRRYPPRRTSHLDDYLHLKSSDDFKQSLKENMFIHIYIVIDHTVRLDDYIDFIVFEFEKQIKELFKINDYSLTNIPRCNWRDLKQIEKLRQTFGDIMRFK</sequence>